<dbReference type="RefSeq" id="XP_075084707.1">
    <property type="nucleotide sequence ID" value="XM_075228606.1"/>
</dbReference>
<sequence>MPFGITNAHATFQALMNQVFLPFLIKFVLVFFDDILVYSQSLADHIDHLAIIFETLKKNTLYAKRSKCSFGQPQVEYLGHVINAHGVTIDRSKVQAMVNLPNPTSIKKKGFRWSEEADQAFAALKRAMPTTSMLTLPDYTQPFCG</sequence>
<dbReference type="Proteomes" id="UP000790787">
    <property type="component" value="Chromosome 13"/>
</dbReference>
<keyword evidence="1" id="KW-1185">Reference proteome</keyword>
<evidence type="ECO:0000313" key="1">
    <source>
        <dbReference type="Proteomes" id="UP000790787"/>
    </source>
</evidence>
<accession>A0AC58SIB8</accession>
<reference evidence="1" key="1">
    <citation type="journal article" date="2014" name="Nat. Commun.">
        <title>The tobacco genome sequence and its comparison with those of tomato and potato.</title>
        <authorList>
            <person name="Sierro N."/>
            <person name="Battey J.N."/>
            <person name="Ouadi S."/>
            <person name="Bakaher N."/>
            <person name="Bovet L."/>
            <person name="Willig A."/>
            <person name="Goepfert S."/>
            <person name="Peitsch M.C."/>
            <person name="Ivanov N.V."/>
        </authorList>
    </citation>
    <scope>NUCLEOTIDE SEQUENCE [LARGE SCALE GENOMIC DNA]</scope>
</reference>
<reference evidence="2" key="2">
    <citation type="submission" date="2025-08" db="UniProtKB">
        <authorList>
            <consortium name="RefSeq"/>
        </authorList>
    </citation>
    <scope>IDENTIFICATION</scope>
    <source>
        <tissue evidence="2">Leaf</tissue>
    </source>
</reference>
<protein>
    <submittedName>
        <fullName evidence="2">Mitochondrial protein AtMg00860</fullName>
    </submittedName>
</protein>
<gene>
    <name evidence="2" type="primary">LOC142167963</name>
</gene>
<name>A0AC58SIB8_TOBAC</name>
<organism evidence="1 2">
    <name type="scientific">Nicotiana tabacum</name>
    <name type="common">Common tobacco</name>
    <dbReference type="NCBI Taxonomy" id="4097"/>
    <lineage>
        <taxon>Eukaryota</taxon>
        <taxon>Viridiplantae</taxon>
        <taxon>Streptophyta</taxon>
        <taxon>Embryophyta</taxon>
        <taxon>Tracheophyta</taxon>
        <taxon>Spermatophyta</taxon>
        <taxon>Magnoliopsida</taxon>
        <taxon>eudicotyledons</taxon>
        <taxon>Gunneridae</taxon>
        <taxon>Pentapetalae</taxon>
        <taxon>asterids</taxon>
        <taxon>lamiids</taxon>
        <taxon>Solanales</taxon>
        <taxon>Solanaceae</taxon>
        <taxon>Nicotianoideae</taxon>
        <taxon>Nicotianeae</taxon>
        <taxon>Nicotiana</taxon>
    </lineage>
</organism>
<evidence type="ECO:0000313" key="2">
    <source>
        <dbReference type="RefSeq" id="XP_075084707.1"/>
    </source>
</evidence>
<proteinExistence type="predicted"/>